<feature type="region of interest" description="Disordered" evidence="1">
    <location>
        <begin position="1"/>
        <end position="43"/>
    </location>
</feature>
<dbReference type="Proteomes" id="UP000014760">
    <property type="component" value="Unassembled WGS sequence"/>
</dbReference>
<reference evidence="2 4" key="2">
    <citation type="journal article" date="2013" name="Nature">
        <title>Insights into bilaterian evolution from three spiralian genomes.</title>
        <authorList>
            <person name="Simakov O."/>
            <person name="Marletaz F."/>
            <person name="Cho S.J."/>
            <person name="Edsinger-Gonzales E."/>
            <person name="Havlak P."/>
            <person name="Hellsten U."/>
            <person name="Kuo D.H."/>
            <person name="Larsson T."/>
            <person name="Lv J."/>
            <person name="Arendt D."/>
            <person name="Savage R."/>
            <person name="Osoegawa K."/>
            <person name="de Jong P."/>
            <person name="Grimwood J."/>
            <person name="Chapman J.A."/>
            <person name="Shapiro H."/>
            <person name="Aerts A."/>
            <person name="Otillar R.P."/>
            <person name="Terry A.Y."/>
            <person name="Boore J.L."/>
            <person name="Grigoriev I.V."/>
            <person name="Lindberg D.R."/>
            <person name="Seaver E.C."/>
            <person name="Weisblat D.A."/>
            <person name="Putnam N.H."/>
            <person name="Rokhsar D.S."/>
        </authorList>
    </citation>
    <scope>NUCLEOTIDE SEQUENCE</scope>
    <source>
        <strain evidence="2 4">I ESC-2004</strain>
    </source>
</reference>
<dbReference type="SUPFAM" id="SSF81383">
    <property type="entry name" value="F-box domain"/>
    <property type="match status" value="1"/>
</dbReference>
<reference evidence="4" key="1">
    <citation type="submission" date="2012-12" db="EMBL/GenBank/DDBJ databases">
        <authorList>
            <person name="Hellsten U."/>
            <person name="Grimwood J."/>
            <person name="Chapman J.A."/>
            <person name="Shapiro H."/>
            <person name="Aerts A."/>
            <person name="Otillar R.P."/>
            <person name="Terry A.Y."/>
            <person name="Boore J.L."/>
            <person name="Simakov O."/>
            <person name="Marletaz F."/>
            <person name="Cho S.-J."/>
            <person name="Edsinger-Gonzales E."/>
            <person name="Havlak P."/>
            <person name="Kuo D.-H."/>
            <person name="Larsson T."/>
            <person name="Lv J."/>
            <person name="Arendt D."/>
            <person name="Savage R."/>
            <person name="Osoegawa K."/>
            <person name="de Jong P."/>
            <person name="Lindberg D.R."/>
            <person name="Seaver E.C."/>
            <person name="Weisblat D.A."/>
            <person name="Putnam N.H."/>
            <person name="Grigoriev I.V."/>
            <person name="Rokhsar D.S."/>
        </authorList>
    </citation>
    <scope>NUCLEOTIDE SEQUENCE</scope>
    <source>
        <strain evidence="4">I ESC-2004</strain>
    </source>
</reference>
<dbReference type="GO" id="GO:0070936">
    <property type="term" value="P:protein K48-linked ubiquitination"/>
    <property type="evidence" value="ECO:0007669"/>
    <property type="project" value="TreeGrafter"/>
</dbReference>
<feature type="compositionally biased region" description="Basic and acidic residues" evidence="1">
    <location>
        <begin position="591"/>
        <end position="603"/>
    </location>
</feature>
<keyword evidence="4" id="KW-1185">Reference proteome</keyword>
<accession>R7UPY9</accession>
<evidence type="ECO:0000313" key="3">
    <source>
        <dbReference type="EnsemblMetazoa" id="CapteP226324"/>
    </source>
</evidence>
<evidence type="ECO:0008006" key="5">
    <source>
        <dbReference type="Google" id="ProtNLM"/>
    </source>
</evidence>
<dbReference type="EnsemblMetazoa" id="CapteT226324">
    <property type="protein sequence ID" value="CapteP226324"/>
    <property type="gene ID" value="CapteG226324"/>
</dbReference>
<name>R7UPY9_CAPTE</name>
<protein>
    <recommendedName>
        <fullName evidence="5">F-box domain-containing protein</fullName>
    </recommendedName>
</protein>
<gene>
    <name evidence="2" type="ORF">CAPTEDRAFT_226324</name>
</gene>
<feature type="compositionally biased region" description="Basic residues" evidence="1">
    <location>
        <begin position="604"/>
        <end position="616"/>
    </location>
</feature>
<dbReference type="InterPro" id="IPR032675">
    <property type="entry name" value="LRR_dom_sf"/>
</dbReference>
<dbReference type="InterPro" id="IPR042354">
    <property type="entry name" value="FBX38"/>
</dbReference>
<organism evidence="2">
    <name type="scientific">Capitella teleta</name>
    <name type="common">Polychaete worm</name>
    <dbReference type="NCBI Taxonomy" id="283909"/>
    <lineage>
        <taxon>Eukaryota</taxon>
        <taxon>Metazoa</taxon>
        <taxon>Spiralia</taxon>
        <taxon>Lophotrochozoa</taxon>
        <taxon>Annelida</taxon>
        <taxon>Polychaeta</taxon>
        <taxon>Sedentaria</taxon>
        <taxon>Scolecida</taxon>
        <taxon>Capitellidae</taxon>
        <taxon>Capitella</taxon>
    </lineage>
</organism>
<dbReference type="Gene3D" id="3.80.10.10">
    <property type="entry name" value="Ribonuclease Inhibitor"/>
    <property type="match status" value="1"/>
</dbReference>
<dbReference type="GO" id="GO:0005634">
    <property type="term" value="C:nucleus"/>
    <property type="evidence" value="ECO:0007669"/>
    <property type="project" value="TreeGrafter"/>
</dbReference>
<feature type="compositionally biased region" description="Low complexity" evidence="1">
    <location>
        <begin position="696"/>
        <end position="706"/>
    </location>
</feature>
<dbReference type="OrthoDB" id="10036898at2759"/>
<evidence type="ECO:0000313" key="4">
    <source>
        <dbReference type="Proteomes" id="UP000014760"/>
    </source>
</evidence>
<dbReference type="PANTHER" id="PTHR14753:SF3">
    <property type="entry name" value="F-BOX ONLY PROTEIN 38"/>
    <property type="match status" value="1"/>
</dbReference>
<feature type="region of interest" description="Disordered" evidence="1">
    <location>
        <begin position="667"/>
        <end position="708"/>
    </location>
</feature>
<dbReference type="GO" id="GO:0031146">
    <property type="term" value="P:SCF-dependent proteasomal ubiquitin-dependent protein catabolic process"/>
    <property type="evidence" value="ECO:0007669"/>
    <property type="project" value="InterPro"/>
</dbReference>
<feature type="compositionally biased region" description="Low complexity" evidence="1">
    <location>
        <begin position="671"/>
        <end position="686"/>
    </location>
</feature>
<dbReference type="GO" id="GO:0005737">
    <property type="term" value="C:cytoplasm"/>
    <property type="evidence" value="ECO:0007669"/>
    <property type="project" value="TreeGrafter"/>
</dbReference>
<reference evidence="3" key="3">
    <citation type="submission" date="2015-06" db="UniProtKB">
        <authorList>
            <consortium name="EnsemblMetazoa"/>
        </authorList>
    </citation>
    <scope>IDENTIFICATION</scope>
</reference>
<proteinExistence type="predicted"/>
<dbReference type="PANTHER" id="PTHR14753">
    <property type="entry name" value="F-BOX ONLY PROTEIN 38"/>
    <property type="match status" value="1"/>
</dbReference>
<dbReference type="HOGENOM" id="CLU_010774_0_0_1"/>
<evidence type="ECO:0000256" key="1">
    <source>
        <dbReference type="SAM" id="MobiDB-lite"/>
    </source>
</evidence>
<dbReference type="EMBL" id="KB299289">
    <property type="protein sequence ID" value="ELU08168.1"/>
    <property type="molecule type" value="Genomic_DNA"/>
</dbReference>
<feature type="region of interest" description="Disordered" evidence="1">
    <location>
        <begin position="565"/>
        <end position="628"/>
    </location>
</feature>
<dbReference type="CDD" id="cd22107">
    <property type="entry name" value="F-box_FBXO38"/>
    <property type="match status" value="1"/>
</dbReference>
<dbReference type="InterPro" id="IPR036047">
    <property type="entry name" value="F-box-like_dom_sf"/>
</dbReference>
<evidence type="ECO:0000313" key="2">
    <source>
        <dbReference type="EMBL" id="ELU08168.1"/>
    </source>
</evidence>
<dbReference type="AlphaFoldDB" id="R7UPY9"/>
<dbReference type="OMA" id="ACITNNI"/>
<sequence>MRNKKLCKGRRDSGGQKVAGGSGNNIRRTSRSNARDQSDDLPPDPFKRLSLELLCHALSFLPIKDVMKMESQNRQWQEAVVMYLKLLSDVDFVEQEIYGWMPSMFNDASFSAFLRRCPQLAVIHGLHMKQISRRRRRGSEGLSVPGVIGALQACANLHAVEISDVHLLEGVLFYLPHVKILGCFKNRDCVFPAPDRNKFALVSSLQLQAVHLVGVVLERLPRLAVMRELLLKWVHFTDPHPFRDFSAPLLTTFVMTNCAGPSNAVQYVPLITALSGSSSLTRLELVRVPFISGLFQHVVEDSWRTEGFRHLQHIEFGACKYAVEADAGYLCIACSSQLTELALQPSLTKDSFFSSLQHSEVDFPNFENLKLGYVDPFPPQSRYSDEELMVFRLGDLSQNPANISDSGLKAVGRVFPSLTSLSLYNCPYLCKLTQWLTPGQGSFSLLNSLHLKRCHSINPDSLFGLLAFLPALEILHLENMFREPPKGCSRVGLSAGTGLGVSSALVANHGAPNMEPGEVIPNHADFEPGQILQEDDLVEDEEEEAVDHNDMDVNVIEDGMIYDVPLNESGQQPSTSKEKPSTGESCSSKCTCEKASKDGESSRKGKSLKGKKKGLVKKTAPTTREQGCQAISAEIREATKSANCSDKDKGPCDCNCHRDVKSEGSTLRIVSSAPGKKGPSPKAKAPLSRRKKRGVSTQDQSTSTSDPVLEEDHDQVLIVNSSSLTTLILQQVGITRMVLVDCPKLHTLTIQQCRVFRSLRVTRCSMISKVVVSQCKKLEHEEFVGEIASQPPVANRSIILRPMANYSANEMERTLLGSPNIKNHVYLMHDYVDDPLEMLRARSRADSWANNLMSITAGIIANGQPEAEKLHGTVKDYPWGRNIFRAQGKNLDGTPWDLITDMPWIRAHAHFLTKMATKLTSDVEDAPKPSKEKCRTALRMFVTHVVQNDISEIRELQQPLFLYATVIIVNMCDYERPQPIYDQYM</sequence>
<dbReference type="SUPFAM" id="SSF52047">
    <property type="entry name" value="RNI-like"/>
    <property type="match status" value="1"/>
</dbReference>
<dbReference type="EMBL" id="AMQN01006842">
    <property type="status" value="NOT_ANNOTATED_CDS"/>
    <property type="molecule type" value="Genomic_DNA"/>
</dbReference>
<dbReference type="STRING" id="283909.R7UPY9"/>